<protein>
    <submittedName>
        <fullName evidence="1">Uncharacterized protein</fullName>
    </submittedName>
</protein>
<evidence type="ECO:0000313" key="1">
    <source>
        <dbReference type="EMBL" id="KAK9106209.1"/>
    </source>
</evidence>
<sequence>MSDPPPLLLLCCPGGHVIGGNTGCPATTAAIADSSRRTATGPLRRSCASYILGDPESFALMYHLCSISAYATAGTLISVDSDEDLPNMIQAHDRLLGTDVWGEILLLPGSQFAFLHWRGESSGGDGTPVFVDESFEACGTSSTLRWVVGFQVYMRSQVKV</sequence>
<reference evidence="1 2" key="1">
    <citation type="submission" date="2024-01" db="EMBL/GenBank/DDBJ databases">
        <title>Genome assemblies of Stephania.</title>
        <authorList>
            <person name="Yang L."/>
        </authorList>
    </citation>
    <scope>NUCLEOTIDE SEQUENCE [LARGE SCALE GENOMIC DNA]</scope>
    <source>
        <strain evidence="1">JXDWG</strain>
        <tissue evidence="1">Leaf</tissue>
    </source>
</reference>
<proteinExistence type="predicted"/>
<accession>A0AAP0FJU8</accession>
<dbReference type="AlphaFoldDB" id="A0AAP0FJU8"/>
<name>A0AAP0FJU8_9MAGN</name>
<organism evidence="1 2">
    <name type="scientific">Stephania cephalantha</name>
    <dbReference type="NCBI Taxonomy" id="152367"/>
    <lineage>
        <taxon>Eukaryota</taxon>
        <taxon>Viridiplantae</taxon>
        <taxon>Streptophyta</taxon>
        <taxon>Embryophyta</taxon>
        <taxon>Tracheophyta</taxon>
        <taxon>Spermatophyta</taxon>
        <taxon>Magnoliopsida</taxon>
        <taxon>Ranunculales</taxon>
        <taxon>Menispermaceae</taxon>
        <taxon>Menispermoideae</taxon>
        <taxon>Cissampelideae</taxon>
        <taxon>Stephania</taxon>
    </lineage>
</organism>
<evidence type="ECO:0000313" key="2">
    <source>
        <dbReference type="Proteomes" id="UP001419268"/>
    </source>
</evidence>
<gene>
    <name evidence="1" type="ORF">Scep_023053</name>
</gene>
<dbReference type="Proteomes" id="UP001419268">
    <property type="component" value="Unassembled WGS sequence"/>
</dbReference>
<dbReference type="EMBL" id="JBBNAG010000009">
    <property type="protein sequence ID" value="KAK9106209.1"/>
    <property type="molecule type" value="Genomic_DNA"/>
</dbReference>
<keyword evidence="2" id="KW-1185">Reference proteome</keyword>
<comment type="caution">
    <text evidence="1">The sequence shown here is derived from an EMBL/GenBank/DDBJ whole genome shotgun (WGS) entry which is preliminary data.</text>
</comment>